<evidence type="ECO:0000256" key="3">
    <source>
        <dbReference type="ARBA" id="ARBA00022741"/>
    </source>
</evidence>
<dbReference type="AlphaFoldDB" id="A0A4P7UIZ2"/>
<dbReference type="InterPro" id="IPR036640">
    <property type="entry name" value="ABC1_TM_sf"/>
</dbReference>
<name>A0A4P7UIZ2_DESDE</name>
<evidence type="ECO:0000256" key="4">
    <source>
        <dbReference type="ARBA" id="ARBA00022840"/>
    </source>
</evidence>
<dbReference type="InterPro" id="IPR011527">
    <property type="entry name" value="ABC1_TM_dom"/>
</dbReference>
<dbReference type="PANTHER" id="PTHR24221:SF654">
    <property type="entry name" value="ATP-BINDING CASSETTE SUB-FAMILY B MEMBER 6"/>
    <property type="match status" value="1"/>
</dbReference>
<dbReference type="Proteomes" id="UP000297065">
    <property type="component" value="Chromosome"/>
</dbReference>
<dbReference type="Gene3D" id="1.20.1560.10">
    <property type="entry name" value="ABC transporter type 1, transmembrane domain"/>
    <property type="match status" value="1"/>
</dbReference>
<evidence type="ECO:0000256" key="6">
    <source>
        <dbReference type="ARBA" id="ARBA00023136"/>
    </source>
</evidence>
<feature type="transmembrane region" description="Helical" evidence="7">
    <location>
        <begin position="269"/>
        <end position="287"/>
    </location>
</feature>
<feature type="transmembrane region" description="Helical" evidence="7">
    <location>
        <begin position="179"/>
        <end position="198"/>
    </location>
</feature>
<keyword evidence="4 10" id="KW-0067">ATP-binding</keyword>
<gene>
    <name evidence="10" type="ORF">DDIC_02490</name>
</gene>
<dbReference type="InterPro" id="IPR027417">
    <property type="entry name" value="P-loop_NTPase"/>
</dbReference>
<organism evidence="10 11">
    <name type="scientific">Desulfovibrio desulfuricans</name>
    <dbReference type="NCBI Taxonomy" id="876"/>
    <lineage>
        <taxon>Bacteria</taxon>
        <taxon>Pseudomonadati</taxon>
        <taxon>Thermodesulfobacteriota</taxon>
        <taxon>Desulfovibrionia</taxon>
        <taxon>Desulfovibrionales</taxon>
        <taxon>Desulfovibrionaceae</taxon>
        <taxon>Desulfovibrio</taxon>
    </lineage>
</organism>
<feature type="transmembrane region" description="Helical" evidence="7">
    <location>
        <begin position="77"/>
        <end position="98"/>
    </location>
</feature>
<keyword evidence="6 7" id="KW-0472">Membrane</keyword>
<evidence type="ECO:0000259" key="9">
    <source>
        <dbReference type="PROSITE" id="PS50929"/>
    </source>
</evidence>
<feature type="domain" description="ABC transporter" evidence="8">
    <location>
        <begin position="356"/>
        <end position="589"/>
    </location>
</feature>
<evidence type="ECO:0000313" key="11">
    <source>
        <dbReference type="Proteomes" id="UP000297065"/>
    </source>
</evidence>
<dbReference type="Pfam" id="PF00664">
    <property type="entry name" value="ABC_membrane"/>
    <property type="match status" value="1"/>
</dbReference>
<dbReference type="InterPro" id="IPR017871">
    <property type="entry name" value="ABC_transporter-like_CS"/>
</dbReference>
<evidence type="ECO:0000256" key="7">
    <source>
        <dbReference type="SAM" id="Phobius"/>
    </source>
</evidence>
<dbReference type="SUPFAM" id="SSF90123">
    <property type="entry name" value="ABC transporter transmembrane region"/>
    <property type="match status" value="1"/>
</dbReference>
<evidence type="ECO:0000256" key="5">
    <source>
        <dbReference type="ARBA" id="ARBA00022989"/>
    </source>
</evidence>
<dbReference type="EMBL" id="CP036295">
    <property type="protein sequence ID" value="QCC84764.1"/>
    <property type="molecule type" value="Genomic_DNA"/>
</dbReference>
<dbReference type="InterPro" id="IPR003439">
    <property type="entry name" value="ABC_transporter-like_ATP-bd"/>
</dbReference>
<dbReference type="OrthoDB" id="9760168at2"/>
<dbReference type="GO" id="GO:0005524">
    <property type="term" value="F:ATP binding"/>
    <property type="evidence" value="ECO:0007669"/>
    <property type="project" value="UniProtKB-KW"/>
</dbReference>
<evidence type="ECO:0000259" key="8">
    <source>
        <dbReference type="PROSITE" id="PS50893"/>
    </source>
</evidence>
<dbReference type="PROSITE" id="PS50893">
    <property type="entry name" value="ABC_TRANSPORTER_2"/>
    <property type="match status" value="1"/>
</dbReference>
<keyword evidence="3" id="KW-0547">Nucleotide-binding</keyword>
<dbReference type="GO" id="GO:0140359">
    <property type="term" value="F:ABC-type transporter activity"/>
    <property type="evidence" value="ECO:0007669"/>
    <property type="project" value="InterPro"/>
</dbReference>
<sequence>MPQLTKLLWKQLPRDRRQQGATLVVLMVLVGLSELVLTAAVSLLGVALSSPGTLEQFELLRHGAALVRQLVAADSPAIAMLIFSFFVAANATLIKNFVTSLQTFFLNRFAHGLSWEMTSSLFRGYLLSPYLWHLSHNSSDLRTTIEWRAYLAFFIVGFMNMISQGCIICVLVSSTLLVAPLEAFLLYTIIGLSAFSIYKSVQYRAKKNGDDLTSLHMCSSKILTSGLNAIEEVQIYRQQDKFSQKYSAFYSPYTKIMAWRAVFPSIPQWCLETIGFFVLLGLAQLMAIRGESVAATTGTLTLLAGACWRLLPAFNKLLAGSLDYKTHFAAAKSLLEAMNHSADENLEQPKRFHCSLALEHVSFTYPEMETPVLRKVSLTISRGQLIGFVGLSGMGKSTLINILTGLVSPTQGNVCVDGTAVATFPGYLRIGYVPQQPYMLDDSLAKNIAFSDKDSELDMKRVQQCCQLAALTFVDELPQGLDTILGERGVRLSGGQLQRVAIARALYSQPEILFFDEATSALDSAAEAAIQQTILKLKENLTVVLVAHRLSTVQDCDNIFWIHSGEVRASGPPSAVLPAYQEYLDTQAAADRLSCACR</sequence>
<evidence type="ECO:0000313" key="10">
    <source>
        <dbReference type="EMBL" id="QCC84764.1"/>
    </source>
</evidence>
<protein>
    <submittedName>
        <fullName evidence="10">ABC transporter ATP-binding protein</fullName>
    </submittedName>
</protein>
<dbReference type="SUPFAM" id="SSF52540">
    <property type="entry name" value="P-loop containing nucleoside triphosphate hydrolases"/>
    <property type="match status" value="1"/>
</dbReference>
<dbReference type="GO" id="GO:0034040">
    <property type="term" value="F:ATPase-coupled lipid transmembrane transporter activity"/>
    <property type="evidence" value="ECO:0007669"/>
    <property type="project" value="TreeGrafter"/>
</dbReference>
<proteinExistence type="predicted"/>
<keyword evidence="2 7" id="KW-0812">Transmembrane</keyword>
<feature type="transmembrane region" description="Helical" evidence="7">
    <location>
        <begin position="149"/>
        <end position="173"/>
    </location>
</feature>
<dbReference type="Gene3D" id="3.40.50.300">
    <property type="entry name" value="P-loop containing nucleotide triphosphate hydrolases"/>
    <property type="match status" value="1"/>
</dbReference>
<dbReference type="Pfam" id="PF00005">
    <property type="entry name" value="ABC_tran"/>
    <property type="match status" value="1"/>
</dbReference>
<keyword evidence="5 7" id="KW-1133">Transmembrane helix</keyword>
<dbReference type="SMART" id="SM00382">
    <property type="entry name" value="AAA"/>
    <property type="match status" value="1"/>
</dbReference>
<dbReference type="PROSITE" id="PS00211">
    <property type="entry name" value="ABC_TRANSPORTER_1"/>
    <property type="match status" value="1"/>
</dbReference>
<dbReference type="PANTHER" id="PTHR24221">
    <property type="entry name" value="ATP-BINDING CASSETTE SUB-FAMILY B"/>
    <property type="match status" value="1"/>
</dbReference>
<accession>A0A4P7UIZ2</accession>
<dbReference type="RefSeq" id="WP_136398990.1">
    <property type="nucleotide sequence ID" value="NZ_CP036295.1"/>
</dbReference>
<dbReference type="GO" id="GO:0016887">
    <property type="term" value="F:ATP hydrolysis activity"/>
    <property type="evidence" value="ECO:0007669"/>
    <property type="project" value="InterPro"/>
</dbReference>
<dbReference type="PROSITE" id="PS50929">
    <property type="entry name" value="ABC_TM1F"/>
    <property type="match status" value="1"/>
</dbReference>
<evidence type="ECO:0000256" key="1">
    <source>
        <dbReference type="ARBA" id="ARBA00004651"/>
    </source>
</evidence>
<feature type="transmembrane region" description="Helical" evidence="7">
    <location>
        <begin position="21"/>
        <end position="48"/>
    </location>
</feature>
<reference evidence="10 11" key="1">
    <citation type="submission" date="2019-02" db="EMBL/GenBank/DDBJ databases">
        <title>Complete Genome Sequence of Desulfovibrio desulfuricans IC1, a Sulfonate Utilizing Anaerobe.</title>
        <authorList>
            <person name="Day L.A."/>
            <person name="De Leon K.B."/>
            <person name="Wall J.D."/>
        </authorList>
    </citation>
    <scope>NUCLEOTIDE SEQUENCE [LARGE SCALE GENOMIC DNA]</scope>
    <source>
        <strain evidence="10 11">IC1</strain>
    </source>
</reference>
<comment type="subcellular location">
    <subcellularLocation>
        <location evidence="1">Cell membrane</location>
        <topology evidence="1">Multi-pass membrane protein</topology>
    </subcellularLocation>
</comment>
<dbReference type="InterPro" id="IPR039421">
    <property type="entry name" value="Type_1_exporter"/>
</dbReference>
<dbReference type="GO" id="GO:0005886">
    <property type="term" value="C:plasma membrane"/>
    <property type="evidence" value="ECO:0007669"/>
    <property type="project" value="UniProtKB-SubCell"/>
</dbReference>
<evidence type="ECO:0000256" key="2">
    <source>
        <dbReference type="ARBA" id="ARBA00022692"/>
    </source>
</evidence>
<feature type="domain" description="ABC transmembrane type-1" evidence="9">
    <location>
        <begin position="91"/>
        <end position="326"/>
    </location>
</feature>
<dbReference type="InterPro" id="IPR003593">
    <property type="entry name" value="AAA+_ATPase"/>
</dbReference>